<dbReference type="InterPro" id="IPR011107">
    <property type="entry name" value="PPI_Ypi1"/>
</dbReference>
<organism evidence="4 5">
    <name type="scientific">Tricholomella constricta</name>
    <dbReference type="NCBI Taxonomy" id="117010"/>
    <lineage>
        <taxon>Eukaryota</taxon>
        <taxon>Fungi</taxon>
        <taxon>Dikarya</taxon>
        <taxon>Basidiomycota</taxon>
        <taxon>Agaricomycotina</taxon>
        <taxon>Agaricomycetes</taxon>
        <taxon>Agaricomycetidae</taxon>
        <taxon>Agaricales</taxon>
        <taxon>Tricholomatineae</taxon>
        <taxon>Lyophyllaceae</taxon>
        <taxon>Tricholomella</taxon>
    </lineage>
</organism>
<dbReference type="GO" id="GO:0005634">
    <property type="term" value="C:nucleus"/>
    <property type="evidence" value="ECO:0007669"/>
    <property type="project" value="UniProtKB-SubCell"/>
</dbReference>
<protein>
    <recommendedName>
        <fullName evidence="2">Type 1 phosphatases regulator</fullName>
    </recommendedName>
</protein>
<comment type="similarity">
    <text evidence="1 2">Belongs to the YPI1 family.</text>
</comment>
<evidence type="ECO:0000313" key="4">
    <source>
        <dbReference type="EMBL" id="KAF5374513.1"/>
    </source>
</evidence>
<evidence type="ECO:0000313" key="5">
    <source>
        <dbReference type="Proteomes" id="UP000565441"/>
    </source>
</evidence>
<keyword evidence="5" id="KW-1185">Reference proteome</keyword>
<dbReference type="GO" id="GO:0008157">
    <property type="term" value="F:protein phosphatase 1 binding"/>
    <property type="evidence" value="ECO:0007669"/>
    <property type="project" value="TreeGrafter"/>
</dbReference>
<dbReference type="PANTHER" id="PTHR20835">
    <property type="entry name" value="E3 UBIQUITIN-PROTEIN LIGASE PPP1R11-RELATED"/>
    <property type="match status" value="1"/>
</dbReference>
<feature type="region of interest" description="Disordered" evidence="3">
    <location>
        <begin position="1"/>
        <end position="52"/>
    </location>
</feature>
<dbReference type="GO" id="GO:0004865">
    <property type="term" value="F:protein serine/threonine phosphatase inhibitor activity"/>
    <property type="evidence" value="ECO:0007669"/>
    <property type="project" value="UniProtKB-UniRule"/>
</dbReference>
<sequence length="162" mass="17386">MAATPSTSNPGDGSRTTTVADAAPRQANASNARQGATIGTLRLRGGPRNKQRVAWDEDVVDNEGCGRKSSKICCIYNKPRKFDESSSEEDSDSDSDLDSACDNHSHHHHSHQHSQHDGPGGSGLQMRPDQSGNVCQLKKKPERNAYETMPSSSKKGGKRTGA</sequence>
<evidence type="ECO:0000256" key="3">
    <source>
        <dbReference type="SAM" id="MobiDB-lite"/>
    </source>
</evidence>
<dbReference type="Proteomes" id="UP000565441">
    <property type="component" value="Unassembled WGS sequence"/>
</dbReference>
<evidence type="ECO:0000256" key="1">
    <source>
        <dbReference type="ARBA" id="ARBA00005605"/>
    </source>
</evidence>
<dbReference type="Pfam" id="PF07491">
    <property type="entry name" value="PPI_Ypi1"/>
    <property type="match status" value="1"/>
</dbReference>
<comment type="subcellular location">
    <subcellularLocation>
        <location evidence="2">Nucleus</location>
    </subcellularLocation>
</comment>
<reference evidence="4 5" key="1">
    <citation type="journal article" date="2020" name="ISME J.">
        <title>Uncovering the hidden diversity of litter-decomposition mechanisms in mushroom-forming fungi.</title>
        <authorList>
            <person name="Floudas D."/>
            <person name="Bentzer J."/>
            <person name="Ahren D."/>
            <person name="Johansson T."/>
            <person name="Persson P."/>
            <person name="Tunlid A."/>
        </authorList>
    </citation>
    <scope>NUCLEOTIDE SEQUENCE [LARGE SCALE GENOMIC DNA]</scope>
    <source>
        <strain evidence="4 5">CBS 661.87</strain>
    </source>
</reference>
<comment type="caution">
    <text evidence="4">The sequence shown here is derived from an EMBL/GenBank/DDBJ whole genome shotgun (WGS) entry which is preliminary data.</text>
</comment>
<feature type="compositionally biased region" description="Polar residues" evidence="3">
    <location>
        <begin position="1"/>
        <end position="19"/>
    </location>
</feature>
<comment type="function">
    <text evidence="2">Regulator of type 1 phosphatases which maintains protein phosphatase activity under strict control.</text>
</comment>
<name>A0A8H5LYS3_9AGAR</name>
<proteinExistence type="inferred from homology"/>
<accession>A0A8H5LYS3</accession>
<gene>
    <name evidence="4" type="ORF">D9615_009097</name>
</gene>
<evidence type="ECO:0000256" key="2">
    <source>
        <dbReference type="RuleBase" id="RU367162"/>
    </source>
</evidence>
<dbReference type="EMBL" id="JAACJP010000036">
    <property type="protein sequence ID" value="KAF5374513.1"/>
    <property type="molecule type" value="Genomic_DNA"/>
</dbReference>
<dbReference type="PANTHER" id="PTHR20835:SF0">
    <property type="entry name" value="E3 UBIQUITIN-PROTEIN LIGASE PPP1R11"/>
    <property type="match status" value="1"/>
</dbReference>
<keyword evidence="2" id="KW-0539">Nucleus</keyword>
<dbReference type="AlphaFoldDB" id="A0A8H5LYS3"/>
<feature type="region of interest" description="Disordered" evidence="3">
    <location>
        <begin position="79"/>
        <end position="162"/>
    </location>
</feature>
<feature type="compositionally biased region" description="Acidic residues" evidence="3">
    <location>
        <begin position="85"/>
        <end position="99"/>
    </location>
</feature>
<dbReference type="OrthoDB" id="307488at2759"/>